<accession>A0ABV9QLX7</accession>
<comment type="function">
    <text evidence="1">The purine nucleoside phosphorylases catalyze the phosphorolytic breakdown of the N-glycosidic bond in the beta-(deoxy)ribonucleoside molecules, with the formation of the corresponding free purine bases and pentose-1-phosphate. Cleaves guanosine, inosine, 2'-deoxyguanosine and 2'-deoxyinosine.</text>
</comment>
<dbReference type="NCBIfam" id="NF006054">
    <property type="entry name" value="PRK08202.1"/>
    <property type="match status" value="1"/>
</dbReference>
<dbReference type="NCBIfam" id="TIGR01700">
    <property type="entry name" value="PNPH"/>
    <property type="match status" value="1"/>
</dbReference>
<evidence type="ECO:0000313" key="9">
    <source>
        <dbReference type="EMBL" id="MFC4804923.1"/>
    </source>
</evidence>
<comment type="caution">
    <text evidence="9">The sequence shown here is derived from an EMBL/GenBank/DDBJ whole genome shotgun (WGS) entry which is preliminary data.</text>
</comment>
<dbReference type="PANTHER" id="PTHR11904">
    <property type="entry name" value="METHYLTHIOADENOSINE/PURINE NUCLEOSIDE PHOSPHORYLASE"/>
    <property type="match status" value="1"/>
</dbReference>
<dbReference type="Proteomes" id="UP001595916">
    <property type="component" value="Unassembled WGS sequence"/>
</dbReference>
<evidence type="ECO:0000256" key="7">
    <source>
        <dbReference type="PIRNR" id="PIRNR000477"/>
    </source>
</evidence>
<gene>
    <name evidence="9" type="ORF">ACFO4R_07490</name>
</gene>
<dbReference type="InterPro" id="IPR011268">
    <property type="entry name" value="Purine_phosphorylase"/>
</dbReference>
<keyword evidence="4 7" id="KW-0328">Glycosyltransferase</keyword>
<evidence type="ECO:0000313" key="10">
    <source>
        <dbReference type="Proteomes" id="UP001595916"/>
    </source>
</evidence>
<dbReference type="Gene3D" id="3.40.50.1580">
    <property type="entry name" value="Nucleoside phosphorylase domain"/>
    <property type="match status" value="1"/>
</dbReference>
<reference evidence="10" key="1">
    <citation type="journal article" date="2019" name="Int. J. Syst. Evol. Microbiol.">
        <title>The Global Catalogue of Microorganisms (GCM) 10K type strain sequencing project: providing services to taxonomists for standard genome sequencing and annotation.</title>
        <authorList>
            <consortium name="The Broad Institute Genomics Platform"/>
            <consortium name="The Broad Institute Genome Sequencing Center for Infectious Disease"/>
            <person name="Wu L."/>
            <person name="Ma J."/>
        </authorList>
    </citation>
    <scope>NUCLEOTIDE SEQUENCE [LARGE SCALE GENOMIC DNA]</scope>
    <source>
        <strain evidence="10">CCUG 46385</strain>
    </source>
</reference>
<name>A0ABV9QLX7_9FIRM</name>
<protein>
    <recommendedName>
        <fullName evidence="7">Purine nucleoside phosphorylase</fullName>
        <ecNumber evidence="7">2.4.2.1</ecNumber>
    </recommendedName>
    <alternativeName>
        <fullName evidence="7">Inosine-guanosine phosphorylase</fullName>
    </alternativeName>
</protein>
<evidence type="ECO:0000259" key="8">
    <source>
        <dbReference type="Pfam" id="PF01048"/>
    </source>
</evidence>
<evidence type="ECO:0000256" key="5">
    <source>
        <dbReference type="ARBA" id="ARBA00022679"/>
    </source>
</evidence>
<dbReference type="PANTHER" id="PTHR11904:SF9">
    <property type="entry name" value="PURINE NUCLEOSIDE PHOSPHORYLASE-RELATED"/>
    <property type="match status" value="1"/>
</dbReference>
<dbReference type="PIRSF" id="PIRSF000477">
    <property type="entry name" value="PurNPase"/>
    <property type="match status" value="1"/>
</dbReference>
<feature type="domain" description="Nucleoside phosphorylase" evidence="8">
    <location>
        <begin position="24"/>
        <end position="268"/>
    </location>
</feature>
<dbReference type="InterPro" id="IPR011270">
    <property type="entry name" value="Pur_Nuc_Pase_Ino/Guo-sp"/>
</dbReference>
<comment type="catalytic activity">
    <reaction evidence="6">
        <text>a purine 2'-deoxy-D-ribonucleoside + phosphate = a purine nucleobase + 2-deoxy-alpha-D-ribose 1-phosphate</text>
        <dbReference type="Rhea" id="RHEA:36431"/>
        <dbReference type="ChEBI" id="CHEBI:26386"/>
        <dbReference type="ChEBI" id="CHEBI:43474"/>
        <dbReference type="ChEBI" id="CHEBI:57259"/>
        <dbReference type="ChEBI" id="CHEBI:142361"/>
        <dbReference type="EC" id="2.4.2.1"/>
    </reaction>
</comment>
<evidence type="ECO:0000256" key="1">
    <source>
        <dbReference type="ARBA" id="ARBA00002678"/>
    </source>
</evidence>
<evidence type="ECO:0000256" key="6">
    <source>
        <dbReference type="ARBA" id="ARBA00048556"/>
    </source>
</evidence>
<dbReference type="SUPFAM" id="SSF53167">
    <property type="entry name" value="Purine and uridine phosphorylases"/>
    <property type="match status" value="1"/>
</dbReference>
<comment type="similarity">
    <text evidence="3 7">Belongs to the PNP/MTAP phosphorylase family.</text>
</comment>
<dbReference type="InterPro" id="IPR035994">
    <property type="entry name" value="Nucleoside_phosphorylase_sf"/>
</dbReference>
<evidence type="ECO:0000256" key="3">
    <source>
        <dbReference type="ARBA" id="ARBA00006751"/>
    </source>
</evidence>
<evidence type="ECO:0000256" key="4">
    <source>
        <dbReference type="ARBA" id="ARBA00022676"/>
    </source>
</evidence>
<dbReference type="GO" id="GO:0004731">
    <property type="term" value="F:purine-nucleoside phosphorylase activity"/>
    <property type="evidence" value="ECO:0007669"/>
    <property type="project" value="UniProtKB-EC"/>
</dbReference>
<keyword evidence="5 7" id="KW-0808">Transferase</keyword>
<dbReference type="EC" id="2.4.2.1" evidence="7"/>
<dbReference type="InterPro" id="IPR000845">
    <property type="entry name" value="Nucleoside_phosphorylase_d"/>
</dbReference>
<dbReference type="EMBL" id="JBHSHL010000025">
    <property type="protein sequence ID" value="MFC4804923.1"/>
    <property type="molecule type" value="Genomic_DNA"/>
</dbReference>
<dbReference type="Pfam" id="PF01048">
    <property type="entry name" value="PNP_UDP_1"/>
    <property type="match status" value="1"/>
</dbReference>
<proteinExistence type="inferred from homology"/>
<keyword evidence="10" id="KW-1185">Reference proteome</keyword>
<comment type="pathway">
    <text evidence="2 7">Purine metabolism; purine nucleoside salvage.</text>
</comment>
<dbReference type="NCBIfam" id="TIGR01697">
    <property type="entry name" value="PNPH-PUNA-XAPA"/>
    <property type="match status" value="1"/>
</dbReference>
<dbReference type="RefSeq" id="WP_379788453.1">
    <property type="nucleotide sequence ID" value="NZ_JBHSHL010000025.1"/>
</dbReference>
<sequence>MHKYDQVMEAAKYIKSKVDVQAKTAIVLGSGLSGFAEKVEKIAELAYRDIPHFCTSKVEGHKNRLVVGEVQGRQVLVLQGRYHYYEGYSVEEISFPIRVLQFLGVEKLILTNASGAVDRSFVPGDIMLITDHINTVGKNPLIGANDERMGVRFPDLSRLYSERLRSLALKAAASCEITLREGVYVWTSGPMFETPAEIRAYEIMGGSAVGMSTVPEAIVAAHAKMEVLGLSCISNMAAGISQGTLSLEEVFDTMKENEDRFTRLMFEILCDEEMK</sequence>
<organism evidence="9 10">
    <name type="scientific">Filifactor villosus</name>
    <dbReference type="NCBI Taxonomy" id="29374"/>
    <lineage>
        <taxon>Bacteria</taxon>
        <taxon>Bacillati</taxon>
        <taxon>Bacillota</taxon>
        <taxon>Clostridia</taxon>
        <taxon>Peptostreptococcales</taxon>
        <taxon>Filifactoraceae</taxon>
        <taxon>Filifactor</taxon>
    </lineage>
</organism>
<evidence type="ECO:0000256" key="2">
    <source>
        <dbReference type="ARBA" id="ARBA00005058"/>
    </source>
</evidence>
<dbReference type="CDD" id="cd09009">
    <property type="entry name" value="PNP-EcPNPII_like"/>
    <property type="match status" value="1"/>
</dbReference>